<feature type="transmembrane region" description="Helical" evidence="9">
    <location>
        <begin position="72"/>
        <end position="90"/>
    </location>
</feature>
<evidence type="ECO:0000256" key="9">
    <source>
        <dbReference type="RuleBase" id="RU369079"/>
    </source>
</evidence>
<comment type="similarity">
    <text evidence="8 9">Belongs to the TRAP transporter small permease family.</text>
</comment>
<keyword evidence="6 9" id="KW-1133">Transmembrane helix</keyword>
<keyword evidence="7 9" id="KW-0472">Membrane</keyword>
<evidence type="ECO:0000256" key="2">
    <source>
        <dbReference type="ARBA" id="ARBA00022448"/>
    </source>
</evidence>
<comment type="subunit">
    <text evidence="9">The complex comprises the extracytoplasmic solute receptor protein and the two transmembrane proteins.</text>
</comment>
<feature type="transmembrane region" description="Helical" evidence="9">
    <location>
        <begin position="41"/>
        <end position="60"/>
    </location>
</feature>
<evidence type="ECO:0000313" key="11">
    <source>
        <dbReference type="EMBL" id="QOL48865.1"/>
    </source>
</evidence>
<keyword evidence="3" id="KW-1003">Cell membrane</keyword>
<feature type="domain" description="Tripartite ATP-independent periplasmic transporters DctQ component" evidence="10">
    <location>
        <begin position="47"/>
        <end position="177"/>
    </location>
</feature>
<reference evidence="11 12" key="1">
    <citation type="submission" date="2020-10" db="EMBL/GenBank/DDBJ databases">
        <title>Genome sequencing of Massilia sp. LPB0304.</title>
        <authorList>
            <person name="Kim J."/>
        </authorList>
    </citation>
    <scope>NUCLEOTIDE SEQUENCE [LARGE SCALE GENOMIC DNA]</scope>
    <source>
        <strain evidence="11 12">LPB0304</strain>
    </source>
</reference>
<accession>A0A7L9U424</accession>
<dbReference type="InterPro" id="IPR007387">
    <property type="entry name" value="TRAP_DctQ"/>
</dbReference>
<evidence type="ECO:0000256" key="4">
    <source>
        <dbReference type="ARBA" id="ARBA00022519"/>
    </source>
</evidence>
<dbReference type="RefSeq" id="WP_193685908.1">
    <property type="nucleotide sequence ID" value="NZ_CP062941.1"/>
</dbReference>
<evidence type="ECO:0000256" key="5">
    <source>
        <dbReference type="ARBA" id="ARBA00022692"/>
    </source>
</evidence>
<protein>
    <recommendedName>
        <fullName evidence="9">TRAP transporter small permease protein</fullName>
    </recommendedName>
</protein>
<feature type="transmembrane region" description="Helical" evidence="9">
    <location>
        <begin position="152"/>
        <end position="171"/>
    </location>
</feature>
<keyword evidence="4 9" id="KW-0997">Cell inner membrane</keyword>
<dbReference type="Proteomes" id="UP000593875">
    <property type="component" value="Chromosome"/>
</dbReference>
<dbReference type="Pfam" id="PF04290">
    <property type="entry name" value="DctQ"/>
    <property type="match status" value="1"/>
</dbReference>
<evidence type="ECO:0000256" key="3">
    <source>
        <dbReference type="ARBA" id="ARBA00022475"/>
    </source>
</evidence>
<sequence length="192" mass="20958">MSHGFELESARLPAVSGSAPVAAMQLLLARVNSVLLKLSMVAMILTALVLTYSVVARYFFKTPTDWQDEASVFMLVGVTFFCTAYVQSFRGHIGIEALATILPPKVNAARLFLVDLLSLAFCAFFAWKSWALCHEAWVDGQTTSSTLAPPLWIPYSMMAAGMTLLALQILVQVLAHFTDKRAVAPTETRSAP</sequence>
<keyword evidence="12" id="KW-1185">Reference proteome</keyword>
<evidence type="ECO:0000259" key="10">
    <source>
        <dbReference type="Pfam" id="PF04290"/>
    </source>
</evidence>
<evidence type="ECO:0000256" key="1">
    <source>
        <dbReference type="ARBA" id="ARBA00004429"/>
    </source>
</evidence>
<keyword evidence="5 9" id="KW-0812">Transmembrane</keyword>
<evidence type="ECO:0000256" key="6">
    <source>
        <dbReference type="ARBA" id="ARBA00022989"/>
    </source>
</evidence>
<comment type="subcellular location">
    <subcellularLocation>
        <location evidence="1 9">Cell inner membrane</location>
        <topology evidence="1 9">Multi-pass membrane protein</topology>
    </subcellularLocation>
</comment>
<dbReference type="AlphaFoldDB" id="A0A7L9U424"/>
<dbReference type="EMBL" id="CP062941">
    <property type="protein sequence ID" value="QOL48865.1"/>
    <property type="molecule type" value="Genomic_DNA"/>
</dbReference>
<evidence type="ECO:0000313" key="12">
    <source>
        <dbReference type="Proteomes" id="UP000593875"/>
    </source>
</evidence>
<name>A0A7L9U424_9BURK</name>
<keyword evidence="2 9" id="KW-0813">Transport</keyword>
<proteinExistence type="inferred from homology"/>
<comment type="function">
    <text evidence="9">Part of the tripartite ATP-independent periplasmic (TRAP) transport system.</text>
</comment>
<dbReference type="GO" id="GO:0022857">
    <property type="term" value="F:transmembrane transporter activity"/>
    <property type="evidence" value="ECO:0007669"/>
    <property type="project" value="UniProtKB-UniRule"/>
</dbReference>
<dbReference type="KEGG" id="mlir:LPB04_18200"/>
<feature type="transmembrane region" description="Helical" evidence="9">
    <location>
        <begin position="111"/>
        <end position="132"/>
    </location>
</feature>
<dbReference type="GO" id="GO:0005886">
    <property type="term" value="C:plasma membrane"/>
    <property type="evidence" value="ECO:0007669"/>
    <property type="project" value="UniProtKB-SubCell"/>
</dbReference>
<evidence type="ECO:0000256" key="7">
    <source>
        <dbReference type="ARBA" id="ARBA00023136"/>
    </source>
</evidence>
<dbReference type="PANTHER" id="PTHR35011:SF10">
    <property type="entry name" value="TRAP TRANSPORTER SMALL PERMEASE PROTEIN"/>
    <property type="match status" value="1"/>
</dbReference>
<evidence type="ECO:0000256" key="8">
    <source>
        <dbReference type="ARBA" id="ARBA00038436"/>
    </source>
</evidence>
<gene>
    <name evidence="11" type="ORF">LPB04_18200</name>
</gene>
<dbReference type="PANTHER" id="PTHR35011">
    <property type="entry name" value="2,3-DIKETO-L-GULONATE TRAP TRANSPORTER SMALL PERMEASE PROTEIN YIAM"/>
    <property type="match status" value="1"/>
</dbReference>
<organism evidence="11 12">
    <name type="scientific">Massilia litorea</name>
    <dbReference type="NCBI Taxonomy" id="2769491"/>
    <lineage>
        <taxon>Bacteria</taxon>
        <taxon>Pseudomonadati</taxon>
        <taxon>Pseudomonadota</taxon>
        <taxon>Betaproteobacteria</taxon>
        <taxon>Burkholderiales</taxon>
        <taxon>Oxalobacteraceae</taxon>
        <taxon>Telluria group</taxon>
        <taxon>Massilia</taxon>
    </lineage>
</organism>
<dbReference type="InterPro" id="IPR055348">
    <property type="entry name" value="DctQ"/>
</dbReference>
<dbReference type="GO" id="GO:0015740">
    <property type="term" value="P:C4-dicarboxylate transport"/>
    <property type="evidence" value="ECO:0007669"/>
    <property type="project" value="TreeGrafter"/>
</dbReference>